<sequence length="38" mass="4051">MAVWGGLSTQNLKAVAISLGPMEKRGEMNGRSIESAEM</sequence>
<accession>W9ZAV8</accession>
<protein>
    <submittedName>
        <fullName evidence="1">Uncharacterized protein</fullName>
    </submittedName>
</protein>
<reference evidence="1" key="1">
    <citation type="submission" date="2012-04" db="EMBL/GenBank/DDBJ databases">
        <title>The Genome Sequence of Fusarium oxysporum melonis.</title>
        <authorList>
            <consortium name="The Broad Institute Genome Sequencing Platform"/>
            <person name="Ma L.-J."/>
            <person name="Gale L.R."/>
            <person name="Schwartz D.C."/>
            <person name="Zhou S."/>
            <person name="Corby-Kistler H."/>
            <person name="Young S.K."/>
            <person name="Zeng Q."/>
            <person name="Gargeya S."/>
            <person name="Fitzgerald M."/>
            <person name="Haas B."/>
            <person name="Abouelleil A."/>
            <person name="Alvarado L."/>
            <person name="Arachchi H.M."/>
            <person name="Berlin A."/>
            <person name="Brown A."/>
            <person name="Chapman S.B."/>
            <person name="Chen Z."/>
            <person name="Dunbar C."/>
            <person name="Freedman E."/>
            <person name="Gearin G."/>
            <person name="Goldberg J."/>
            <person name="Griggs A."/>
            <person name="Gujja S."/>
            <person name="Heiman D."/>
            <person name="Howarth C."/>
            <person name="Larson L."/>
            <person name="Lui A."/>
            <person name="MacDonald P.J.P."/>
            <person name="Montmayeur A."/>
            <person name="Murphy C."/>
            <person name="Neiman D."/>
            <person name="Pearson M."/>
            <person name="Priest M."/>
            <person name="Roberts A."/>
            <person name="Saif S."/>
            <person name="Shea T."/>
            <person name="Shenoy N."/>
            <person name="Sisk P."/>
            <person name="Stolte C."/>
            <person name="Sykes S."/>
            <person name="Wortman J."/>
            <person name="Nusbaum C."/>
            <person name="Birren B."/>
        </authorList>
    </citation>
    <scope>NUCLEOTIDE SEQUENCE</scope>
    <source>
        <strain evidence="1">26406</strain>
    </source>
</reference>
<dbReference type="Proteomes" id="UP000030703">
    <property type="component" value="Unassembled WGS sequence"/>
</dbReference>
<reference evidence="1" key="2">
    <citation type="submission" date="2012-05" db="EMBL/GenBank/DDBJ databases">
        <title>Annotation of the Genome Sequence of Fusarium oxysporum f. sp. melonis 26406.</title>
        <authorList>
            <consortium name="The Broad Institute Genomics Platform"/>
            <person name="Ma L.-J."/>
            <person name="Corby-Kistler H."/>
            <person name="Broz K."/>
            <person name="Gale L.R."/>
            <person name="Jonkers W."/>
            <person name="O'Donnell K."/>
            <person name="Ploetz R."/>
            <person name="Steinberg C."/>
            <person name="Schwartz D.C."/>
            <person name="VanEtten H."/>
            <person name="Zhou S."/>
            <person name="Young S.K."/>
            <person name="Zeng Q."/>
            <person name="Gargeya S."/>
            <person name="Fitzgerald M."/>
            <person name="Abouelleil A."/>
            <person name="Alvarado L."/>
            <person name="Chapman S.B."/>
            <person name="Gainer-Dewar J."/>
            <person name="Goldberg J."/>
            <person name="Griggs A."/>
            <person name="Gujja S."/>
            <person name="Hansen M."/>
            <person name="Howarth C."/>
            <person name="Imamovic A."/>
            <person name="Ireland A."/>
            <person name="Larimer J."/>
            <person name="McCowan C."/>
            <person name="Murphy C."/>
            <person name="Pearson M."/>
            <person name="Poon T.W."/>
            <person name="Priest M."/>
            <person name="Roberts A."/>
            <person name="Saif S."/>
            <person name="Shea T."/>
            <person name="Sykes S."/>
            <person name="Wortman J."/>
            <person name="Nusbaum C."/>
            <person name="Birren B."/>
        </authorList>
    </citation>
    <scope>NUCLEOTIDE SEQUENCE</scope>
    <source>
        <strain evidence="1">26406</strain>
    </source>
</reference>
<dbReference type="EMBL" id="JH659404">
    <property type="protein sequence ID" value="EXK25398.1"/>
    <property type="molecule type" value="Genomic_DNA"/>
</dbReference>
<proteinExistence type="predicted"/>
<dbReference type="VEuPathDB" id="FungiDB:FOMG_17936"/>
<organism evidence="1">
    <name type="scientific">Fusarium oxysporum f. sp. melonis 26406</name>
    <dbReference type="NCBI Taxonomy" id="1089452"/>
    <lineage>
        <taxon>Eukaryota</taxon>
        <taxon>Fungi</taxon>
        <taxon>Dikarya</taxon>
        <taxon>Ascomycota</taxon>
        <taxon>Pezizomycotina</taxon>
        <taxon>Sordariomycetes</taxon>
        <taxon>Hypocreomycetidae</taxon>
        <taxon>Hypocreales</taxon>
        <taxon>Nectriaceae</taxon>
        <taxon>Fusarium</taxon>
        <taxon>Fusarium oxysporum species complex</taxon>
    </lineage>
</organism>
<name>W9ZAV8_FUSOX</name>
<evidence type="ECO:0000313" key="1">
    <source>
        <dbReference type="EMBL" id="EXK25398.1"/>
    </source>
</evidence>
<gene>
    <name evidence="1" type="ORF">FOMG_17936</name>
</gene>
<dbReference type="AlphaFoldDB" id="W9ZAV8"/>
<dbReference type="HOGENOM" id="CLU_3335656_0_0_1"/>